<keyword evidence="1" id="KW-0472">Membrane</keyword>
<name>F2F357_SOLSS</name>
<keyword evidence="1" id="KW-1133">Transmembrane helix</keyword>
<evidence type="ECO:0000313" key="3">
    <source>
        <dbReference type="EMBL" id="BAK14560.1"/>
    </source>
</evidence>
<dbReference type="HOGENOM" id="CLU_078250_0_0_9"/>
<feature type="transmembrane region" description="Helical" evidence="1">
    <location>
        <begin position="9"/>
        <end position="26"/>
    </location>
</feature>
<proteinExistence type="predicted"/>
<keyword evidence="1" id="KW-0812">Transmembrane</keyword>
<gene>
    <name evidence="3" type="ordered locus">SSIL_0137</name>
</gene>
<evidence type="ECO:0000256" key="1">
    <source>
        <dbReference type="SAM" id="Phobius"/>
    </source>
</evidence>
<dbReference type="KEGG" id="siv:SSIL_0137"/>
<dbReference type="PATRIC" id="fig|1002809.3.peg.136"/>
<evidence type="ECO:0000259" key="2">
    <source>
        <dbReference type="Pfam" id="PF09648"/>
    </source>
</evidence>
<protein>
    <recommendedName>
        <fullName evidence="2">Regulatory protein YycH-like domain-containing protein</fullName>
    </recommendedName>
</protein>
<dbReference type="InterPro" id="IPR018604">
    <property type="entry name" value="YycI-like"/>
</dbReference>
<accession>F2F357</accession>
<evidence type="ECO:0000313" key="4">
    <source>
        <dbReference type="Proteomes" id="UP000006691"/>
    </source>
</evidence>
<dbReference type="STRING" id="1002809.SSIL_0137"/>
<keyword evidence="4" id="KW-1185">Reference proteome</keyword>
<dbReference type="GO" id="GO:0016020">
    <property type="term" value="C:membrane"/>
    <property type="evidence" value="ECO:0007669"/>
    <property type="project" value="InterPro"/>
</dbReference>
<feature type="domain" description="Regulatory protein YycH-like" evidence="2">
    <location>
        <begin position="40"/>
        <end position="254"/>
    </location>
</feature>
<reference evidence="3 4" key="2">
    <citation type="journal article" date="2012" name="J. Biosci. Bioeng.">
        <title>Complete genome sequence and characterization of the N-acylhomoserine lactone-degrading gene of the potato leaf-associated Solibacillus silvestris.</title>
        <authorList>
            <person name="Morohoshi T."/>
            <person name="Tominaga Y."/>
            <person name="Someya N."/>
            <person name="Ikeda T."/>
        </authorList>
    </citation>
    <scope>NUCLEOTIDE SEQUENCE [LARGE SCALE GENOMIC DNA]</scope>
    <source>
        <strain evidence="3 4">StLB046</strain>
    </source>
</reference>
<sequence length="277" mass="32572">MDWSRTKTIFIWVFLVLNIFLYTQYLESYNEGQEIDVLGETMEIEARLKGDNITYIALPNNKESAAYYSGQIKNFSPSEVPYFKNQSAKIENNNKLIVTMDKPVKLQKSDTRDSYTDFVHNNVYEGDSYVLWDIDKEKKEATFFQKVNDVTLYYNVRGYVKLYWDDENRIVSYEQTMLEKHEKLDKQQNLLTARQVLQILYGKNLLKPDSQITEMNLGYSTIVQLTQTQVFAPTWEVRVKLTDDTEEIHFVNAVQGRIVEIQNDLSEIVEQTEDLEE</sequence>
<reference evidence="4" key="1">
    <citation type="submission" date="2011-04" db="EMBL/GenBank/DDBJ databases">
        <title>Genome sequence of Solibacillus silvestris StLB046.</title>
        <authorList>
            <person name="Morohoshi T."/>
            <person name="Someya N."/>
            <person name="Ikeda T."/>
        </authorList>
    </citation>
    <scope>NUCLEOTIDE SEQUENCE [LARGE SCALE GENOMIC DNA]</scope>
    <source>
        <strain evidence="4">StLB046</strain>
    </source>
</reference>
<dbReference type="EMBL" id="AP012157">
    <property type="protein sequence ID" value="BAK14560.1"/>
    <property type="molecule type" value="Genomic_DNA"/>
</dbReference>
<dbReference type="AlphaFoldDB" id="F2F357"/>
<dbReference type="Proteomes" id="UP000006691">
    <property type="component" value="Chromosome"/>
</dbReference>
<dbReference type="eggNOG" id="COG4853">
    <property type="taxonomic scope" value="Bacteria"/>
</dbReference>
<organism evidence="3 4">
    <name type="scientific">Solibacillus silvestris (strain StLB046)</name>
    <name type="common">Bacillus silvestris</name>
    <dbReference type="NCBI Taxonomy" id="1002809"/>
    <lineage>
        <taxon>Bacteria</taxon>
        <taxon>Bacillati</taxon>
        <taxon>Bacillota</taxon>
        <taxon>Bacilli</taxon>
        <taxon>Bacillales</taxon>
        <taxon>Caryophanaceae</taxon>
        <taxon>Solibacillus</taxon>
    </lineage>
</organism>
<dbReference type="Gene3D" id="2.40.128.690">
    <property type="entry name" value="YycH protein, domain 3-like"/>
    <property type="match status" value="1"/>
</dbReference>
<dbReference type="Pfam" id="PF09648">
    <property type="entry name" value="YycI"/>
    <property type="match status" value="1"/>
</dbReference>